<dbReference type="PANTHER" id="PTHR10434">
    <property type="entry name" value="1-ACYL-SN-GLYCEROL-3-PHOSPHATE ACYLTRANSFERASE"/>
    <property type="match status" value="1"/>
</dbReference>
<dbReference type="EMBL" id="QFXC01000013">
    <property type="protein sequence ID" value="RDH81591.1"/>
    <property type="molecule type" value="Genomic_DNA"/>
</dbReference>
<dbReference type="SMART" id="SM00563">
    <property type="entry name" value="PlsC"/>
    <property type="match status" value="1"/>
</dbReference>
<evidence type="ECO:0000313" key="6">
    <source>
        <dbReference type="Proteomes" id="UP000254266"/>
    </source>
</evidence>
<name>A0A370D9M8_9GAMM</name>
<comment type="pathway">
    <text evidence="1">Lipid metabolism.</text>
</comment>
<dbReference type="GO" id="GO:0003841">
    <property type="term" value="F:1-acylglycerol-3-phosphate O-acyltransferase activity"/>
    <property type="evidence" value="ECO:0007669"/>
    <property type="project" value="TreeGrafter"/>
</dbReference>
<dbReference type="SUPFAM" id="SSF69593">
    <property type="entry name" value="Glycerol-3-phosphate (1)-acyltransferase"/>
    <property type="match status" value="1"/>
</dbReference>
<dbReference type="GO" id="GO:0006654">
    <property type="term" value="P:phosphatidic acid biosynthetic process"/>
    <property type="evidence" value="ECO:0007669"/>
    <property type="project" value="TreeGrafter"/>
</dbReference>
<evidence type="ECO:0000256" key="2">
    <source>
        <dbReference type="ARBA" id="ARBA00022679"/>
    </source>
</evidence>
<evidence type="ECO:0000313" key="5">
    <source>
        <dbReference type="EMBL" id="RDH81591.1"/>
    </source>
</evidence>
<keyword evidence="2" id="KW-0808">Transferase</keyword>
<keyword evidence="3 5" id="KW-0012">Acyltransferase</keyword>
<protein>
    <submittedName>
        <fullName evidence="5">Glycerol acyltransferase</fullName>
    </submittedName>
</protein>
<feature type="domain" description="Phospholipid/glycerol acyltransferase" evidence="4">
    <location>
        <begin position="27"/>
        <end position="136"/>
    </location>
</feature>
<dbReference type="AlphaFoldDB" id="A0A370D9M8"/>
<dbReference type="Proteomes" id="UP000254266">
    <property type="component" value="Unassembled WGS sequence"/>
</dbReference>
<gene>
    <name evidence="5" type="ORF">DIZ80_16085</name>
</gene>
<reference evidence="5 6" key="1">
    <citation type="journal article" date="2018" name="ISME J.">
        <title>Endosymbiont genomes yield clues of tubeworm success.</title>
        <authorList>
            <person name="Li Y."/>
            <person name="Liles M.R."/>
            <person name="Halanych K.M."/>
        </authorList>
    </citation>
    <scope>NUCLEOTIDE SEQUENCE [LARGE SCALE GENOMIC DNA]</scope>
    <source>
        <strain evidence="5">A1464</strain>
    </source>
</reference>
<comment type="caution">
    <text evidence="5">The sequence shown here is derived from an EMBL/GenBank/DDBJ whole genome shotgun (WGS) entry which is preliminary data.</text>
</comment>
<accession>A0A370D9M8</accession>
<keyword evidence="6" id="KW-1185">Reference proteome</keyword>
<dbReference type="PANTHER" id="PTHR10434:SF9">
    <property type="entry name" value="PHOSPHOLIPID_GLYCEROL ACYLTRANSFERASE DOMAIN-CONTAINING PROTEIN"/>
    <property type="match status" value="1"/>
</dbReference>
<organism evidence="5 6">
    <name type="scientific">endosymbiont of Galathealinum brachiosum</name>
    <dbReference type="NCBI Taxonomy" id="2200906"/>
    <lineage>
        <taxon>Bacteria</taxon>
        <taxon>Pseudomonadati</taxon>
        <taxon>Pseudomonadota</taxon>
        <taxon>Gammaproteobacteria</taxon>
        <taxon>sulfur-oxidizing symbionts</taxon>
    </lineage>
</organism>
<evidence type="ECO:0000256" key="1">
    <source>
        <dbReference type="ARBA" id="ARBA00005189"/>
    </source>
</evidence>
<dbReference type="InterPro" id="IPR002123">
    <property type="entry name" value="Plipid/glycerol_acylTrfase"/>
</dbReference>
<sequence>MRFLSRIILKMLGWQLDEQLPAINKYVLIGYPHTSNWDFIMGMLAKWAMNMPLNWVAKHSMFWGPFGPIFVAMGGVPVNRGKASGFIQKNIDLFNSRECFVLGLMPEGTRSKTDKWKTGFYHIADGANVPIALAYLDYKNKKIGVGKMVETTGDIDSDFEIIKSFYQDKTGCNPKNQSDLIIKK</sequence>
<evidence type="ECO:0000256" key="3">
    <source>
        <dbReference type="ARBA" id="ARBA00023315"/>
    </source>
</evidence>
<proteinExistence type="predicted"/>
<evidence type="ECO:0000259" key="4">
    <source>
        <dbReference type="SMART" id="SM00563"/>
    </source>
</evidence>
<dbReference type="CDD" id="cd07988">
    <property type="entry name" value="LPLAT_ABO13168-like"/>
    <property type="match status" value="1"/>
</dbReference>
<dbReference type="Pfam" id="PF01553">
    <property type="entry name" value="Acyltransferase"/>
    <property type="match status" value="1"/>
</dbReference>